<proteinExistence type="predicted"/>
<organism evidence="1 2">
    <name type="scientific">Kribbella sancticallisti</name>
    <dbReference type="NCBI Taxonomy" id="460087"/>
    <lineage>
        <taxon>Bacteria</taxon>
        <taxon>Bacillati</taxon>
        <taxon>Actinomycetota</taxon>
        <taxon>Actinomycetes</taxon>
        <taxon>Propionibacteriales</taxon>
        <taxon>Kribbellaceae</taxon>
        <taxon>Kribbella</taxon>
    </lineage>
</organism>
<dbReference type="EMBL" id="BAAAOS010000020">
    <property type="protein sequence ID" value="GAA1578902.1"/>
    <property type="molecule type" value="Genomic_DNA"/>
</dbReference>
<name>A0ABN2DK11_9ACTN</name>
<comment type="caution">
    <text evidence="1">The sequence shown here is derived from an EMBL/GenBank/DDBJ whole genome shotgun (WGS) entry which is preliminary data.</text>
</comment>
<evidence type="ECO:0000313" key="1">
    <source>
        <dbReference type="EMBL" id="GAA1578902.1"/>
    </source>
</evidence>
<dbReference type="Proteomes" id="UP001500393">
    <property type="component" value="Unassembled WGS sequence"/>
</dbReference>
<gene>
    <name evidence="1" type="ORF">GCM10009789_35730</name>
</gene>
<protein>
    <submittedName>
        <fullName evidence="1">Uncharacterized protein</fullName>
    </submittedName>
</protein>
<keyword evidence="2" id="KW-1185">Reference proteome</keyword>
<sequence>MVLGDVSSGDPAGRWPELCAERLALRSPPVPCGPDHTSPHGTVWQPLYGDLFGRLRGRPKSRRSRILFRALGVDPAFASA</sequence>
<evidence type="ECO:0000313" key="2">
    <source>
        <dbReference type="Proteomes" id="UP001500393"/>
    </source>
</evidence>
<reference evidence="1 2" key="1">
    <citation type="journal article" date="2019" name="Int. J. Syst. Evol. Microbiol.">
        <title>The Global Catalogue of Microorganisms (GCM) 10K type strain sequencing project: providing services to taxonomists for standard genome sequencing and annotation.</title>
        <authorList>
            <consortium name="The Broad Institute Genomics Platform"/>
            <consortium name="The Broad Institute Genome Sequencing Center for Infectious Disease"/>
            <person name="Wu L."/>
            <person name="Ma J."/>
        </authorList>
    </citation>
    <scope>NUCLEOTIDE SEQUENCE [LARGE SCALE GENOMIC DNA]</scope>
    <source>
        <strain evidence="1 2">JCM 14969</strain>
    </source>
</reference>
<accession>A0ABN2DK11</accession>